<dbReference type="PRINTS" id="PR00245">
    <property type="entry name" value="OLFACTORYR"/>
</dbReference>
<reference evidence="16" key="2">
    <citation type="journal article" date="2017" name="Sci. Adv.">
        <title>A tail of two voltages: Proteomic comparison of the three electric organs of the electric eel.</title>
        <authorList>
            <person name="Traeger L.L."/>
            <person name="Sabat G."/>
            <person name="Barrett-Wilt G.A."/>
            <person name="Wells G.B."/>
            <person name="Sussman M.R."/>
        </authorList>
    </citation>
    <scope>NUCLEOTIDE SEQUENCE [LARGE SCALE GENOMIC DNA]</scope>
</reference>
<evidence type="ECO:0000256" key="10">
    <source>
        <dbReference type="ARBA" id="ARBA00023170"/>
    </source>
</evidence>
<dbReference type="GO" id="GO:0004984">
    <property type="term" value="F:olfactory receptor activity"/>
    <property type="evidence" value="ECO:0007669"/>
    <property type="project" value="InterPro"/>
</dbReference>
<keyword evidence="7" id="KW-0297">G-protein coupled receptor</keyword>
<keyword evidence="10" id="KW-0675">Receptor</keyword>
<proteinExistence type="predicted"/>
<evidence type="ECO:0000256" key="12">
    <source>
        <dbReference type="ARBA" id="ARBA00023224"/>
    </source>
</evidence>
<evidence type="ECO:0000313" key="16">
    <source>
        <dbReference type="Proteomes" id="UP000314983"/>
    </source>
</evidence>
<evidence type="ECO:0000256" key="6">
    <source>
        <dbReference type="ARBA" id="ARBA00022989"/>
    </source>
</evidence>
<evidence type="ECO:0000256" key="7">
    <source>
        <dbReference type="ARBA" id="ARBA00023040"/>
    </source>
</evidence>
<dbReference type="InterPro" id="IPR050939">
    <property type="entry name" value="Olfactory_GPCR1"/>
</dbReference>
<evidence type="ECO:0000256" key="8">
    <source>
        <dbReference type="ARBA" id="ARBA00023136"/>
    </source>
</evidence>
<dbReference type="Gene3D" id="1.20.1070.10">
    <property type="entry name" value="Rhodopsin 7-helix transmembrane proteins"/>
    <property type="match status" value="1"/>
</dbReference>
<dbReference type="Ensembl" id="ENSEEET00000000860.2">
    <property type="protein sequence ID" value="ENSEEEP00000000842.2"/>
    <property type="gene ID" value="ENSEEEG00000000571.2"/>
</dbReference>
<reference evidence="15" key="5">
    <citation type="submission" date="2025-09" db="UniProtKB">
        <authorList>
            <consortium name="Ensembl"/>
        </authorList>
    </citation>
    <scope>IDENTIFICATION</scope>
</reference>
<evidence type="ECO:0000259" key="14">
    <source>
        <dbReference type="PROSITE" id="PS50262"/>
    </source>
</evidence>
<dbReference type="PRINTS" id="PR00237">
    <property type="entry name" value="GPCRRHODOPSN"/>
</dbReference>
<evidence type="ECO:0000256" key="2">
    <source>
        <dbReference type="ARBA" id="ARBA00022475"/>
    </source>
</evidence>
<feature type="transmembrane region" description="Helical" evidence="13">
    <location>
        <begin position="25"/>
        <end position="50"/>
    </location>
</feature>
<feature type="transmembrane region" description="Helical" evidence="13">
    <location>
        <begin position="280"/>
        <end position="300"/>
    </location>
</feature>
<dbReference type="GeneTree" id="ENSGT00940000161369"/>
<feature type="transmembrane region" description="Helical" evidence="13">
    <location>
        <begin position="105"/>
        <end position="126"/>
    </location>
</feature>
<name>A0A4W4DNW9_ELEEL</name>
<dbReference type="SUPFAM" id="SSF81321">
    <property type="entry name" value="Family A G protein-coupled receptor-like"/>
    <property type="match status" value="1"/>
</dbReference>
<dbReference type="Pfam" id="PF13853">
    <property type="entry name" value="7tm_4"/>
    <property type="match status" value="1"/>
</dbReference>
<dbReference type="PROSITE" id="PS50262">
    <property type="entry name" value="G_PROTEIN_RECEP_F1_2"/>
    <property type="match status" value="1"/>
</dbReference>
<keyword evidence="9" id="KW-1015">Disulfide bond</keyword>
<keyword evidence="3" id="KW-0716">Sensory transduction</keyword>
<dbReference type="GO" id="GO:0004930">
    <property type="term" value="F:G protein-coupled receptor activity"/>
    <property type="evidence" value="ECO:0007669"/>
    <property type="project" value="UniProtKB-KW"/>
</dbReference>
<keyword evidence="4 13" id="KW-0812">Transmembrane</keyword>
<keyword evidence="11" id="KW-0325">Glycoprotein</keyword>
<dbReference type="InterPro" id="IPR017452">
    <property type="entry name" value="GPCR_Rhodpsn_7TM"/>
</dbReference>
<keyword evidence="8 13" id="KW-0472">Membrane</keyword>
<evidence type="ECO:0000313" key="15">
    <source>
        <dbReference type="Ensembl" id="ENSEEEP00000000842.2"/>
    </source>
</evidence>
<protein>
    <recommendedName>
        <fullName evidence="14">G-protein coupled receptors family 1 profile domain-containing protein</fullName>
    </recommendedName>
</protein>
<keyword evidence="5" id="KW-0552">Olfaction</keyword>
<sequence length="328" mass="37151">MDRHANSTTITEFFLLGFPGVLPEYYAAVGTLLLFIYLTLSGGNIFIIAFVSYEKSLQKPCYLIFCNLAAVDFIFGTVTMPKIIAKYLLKDETLSFHACFVQMFFIHYLGTVTSLTFSFFMALMALDRLIAICKPLRYTALINNSTIAILCLLVWIANLIQLSVIVGQALSVIYCGPNIIAQCYCDHFSIIRLACADTTTIKTISTSVAMTVLWGPLFFIMYSYVAIIISVMKIPSKEGRHKVFLTCTPQLFIICLYYLPRSFAYLAYIIGFDFGTDIRSMMTMIYSLFPALINPFIYCFKTKDIKDTLIKKLRKDSLAYNTFLNTIT</sequence>
<evidence type="ECO:0000256" key="13">
    <source>
        <dbReference type="SAM" id="Phobius"/>
    </source>
</evidence>
<evidence type="ECO:0000256" key="5">
    <source>
        <dbReference type="ARBA" id="ARBA00022725"/>
    </source>
</evidence>
<dbReference type="FunFam" id="1.20.1070.10:FF:000024">
    <property type="entry name" value="Olfactory receptor"/>
    <property type="match status" value="1"/>
</dbReference>
<dbReference type="PANTHER" id="PTHR24242">
    <property type="entry name" value="G-PROTEIN COUPLED RECEPTOR"/>
    <property type="match status" value="1"/>
</dbReference>
<evidence type="ECO:0000256" key="11">
    <source>
        <dbReference type="ARBA" id="ARBA00023180"/>
    </source>
</evidence>
<evidence type="ECO:0000256" key="3">
    <source>
        <dbReference type="ARBA" id="ARBA00022606"/>
    </source>
</evidence>
<dbReference type="InterPro" id="IPR000725">
    <property type="entry name" value="Olfact_rcpt"/>
</dbReference>
<dbReference type="GO" id="GO:0005886">
    <property type="term" value="C:plasma membrane"/>
    <property type="evidence" value="ECO:0007669"/>
    <property type="project" value="UniProtKB-SubCell"/>
</dbReference>
<dbReference type="OMA" id="CMAMFCL"/>
<reference evidence="15" key="4">
    <citation type="submission" date="2025-08" db="UniProtKB">
        <authorList>
            <consortium name="Ensembl"/>
        </authorList>
    </citation>
    <scope>IDENTIFICATION</scope>
</reference>
<dbReference type="InterPro" id="IPR000276">
    <property type="entry name" value="GPCR_Rhodpsn"/>
</dbReference>
<keyword evidence="12" id="KW-0807">Transducer</keyword>
<evidence type="ECO:0000256" key="1">
    <source>
        <dbReference type="ARBA" id="ARBA00004651"/>
    </source>
</evidence>
<comment type="subcellular location">
    <subcellularLocation>
        <location evidence="1">Cell membrane</location>
        <topology evidence="1">Multi-pass membrane protein</topology>
    </subcellularLocation>
</comment>
<accession>A0A4W4DNW9</accession>
<reference evidence="16" key="1">
    <citation type="journal article" date="2014" name="Science">
        <title>Nonhuman genetics. Genomic basis for the convergent evolution of electric organs.</title>
        <authorList>
            <person name="Gallant J.R."/>
            <person name="Traeger L.L."/>
            <person name="Volkening J.D."/>
            <person name="Moffett H."/>
            <person name="Chen P.H."/>
            <person name="Novina C.D."/>
            <person name="Phillips G.N.Jr."/>
            <person name="Anand R."/>
            <person name="Wells G.B."/>
            <person name="Pinch M."/>
            <person name="Guth R."/>
            <person name="Unguez G.A."/>
            <person name="Albert J.S."/>
            <person name="Zakon H.H."/>
            <person name="Samanta M.P."/>
            <person name="Sussman M.R."/>
        </authorList>
    </citation>
    <scope>NUCLEOTIDE SEQUENCE [LARGE SCALE GENOMIC DNA]</scope>
</reference>
<keyword evidence="2" id="KW-1003">Cell membrane</keyword>
<feature type="transmembrane region" description="Helical" evidence="13">
    <location>
        <begin position="62"/>
        <end position="85"/>
    </location>
</feature>
<dbReference type="AlphaFoldDB" id="A0A4W4DNW9"/>
<organism evidence="15 16">
    <name type="scientific">Electrophorus electricus</name>
    <name type="common">Electric eel</name>
    <name type="synonym">Gymnotus electricus</name>
    <dbReference type="NCBI Taxonomy" id="8005"/>
    <lineage>
        <taxon>Eukaryota</taxon>
        <taxon>Metazoa</taxon>
        <taxon>Chordata</taxon>
        <taxon>Craniata</taxon>
        <taxon>Vertebrata</taxon>
        <taxon>Euteleostomi</taxon>
        <taxon>Actinopterygii</taxon>
        <taxon>Neopterygii</taxon>
        <taxon>Teleostei</taxon>
        <taxon>Ostariophysi</taxon>
        <taxon>Gymnotiformes</taxon>
        <taxon>Gymnotoidei</taxon>
        <taxon>Gymnotidae</taxon>
        <taxon>Electrophorus</taxon>
    </lineage>
</organism>
<dbReference type="PANTHER" id="PTHR24242:SF359">
    <property type="entry name" value="ODORANT RECEPTOR-RELATED"/>
    <property type="match status" value="1"/>
</dbReference>
<reference evidence="15" key="3">
    <citation type="submission" date="2020-05" db="EMBL/GenBank/DDBJ databases">
        <title>Electrophorus electricus (electric eel) genome, fEleEle1, primary haplotype.</title>
        <authorList>
            <person name="Myers G."/>
            <person name="Meyer A."/>
            <person name="Fedrigo O."/>
            <person name="Formenti G."/>
            <person name="Rhie A."/>
            <person name="Tracey A."/>
            <person name="Sims Y."/>
            <person name="Jarvis E.D."/>
        </authorList>
    </citation>
    <scope>NUCLEOTIDE SEQUENCE [LARGE SCALE GENOMIC DNA]</scope>
</reference>
<keyword evidence="16" id="KW-1185">Reference proteome</keyword>
<feature type="domain" description="G-protein coupled receptors family 1 profile" evidence="14">
    <location>
        <begin position="43"/>
        <end position="298"/>
    </location>
</feature>
<evidence type="ECO:0000256" key="9">
    <source>
        <dbReference type="ARBA" id="ARBA00023157"/>
    </source>
</evidence>
<evidence type="ECO:0000256" key="4">
    <source>
        <dbReference type="ARBA" id="ARBA00022692"/>
    </source>
</evidence>
<keyword evidence="6 13" id="KW-1133">Transmembrane helix</keyword>
<dbReference type="Proteomes" id="UP000314983">
    <property type="component" value="Chromosome 15"/>
</dbReference>
<feature type="transmembrane region" description="Helical" evidence="13">
    <location>
        <begin position="212"/>
        <end position="231"/>
    </location>
</feature>